<feature type="transmembrane region" description="Helical" evidence="7">
    <location>
        <begin position="260"/>
        <end position="280"/>
    </location>
</feature>
<dbReference type="PANTHER" id="PTHR43266:SF2">
    <property type="entry name" value="MAJOR FACILITATOR SUPERFAMILY (MFS) PROFILE DOMAIN-CONTAINING PROTEIN"/>
    <property type="match status" value="1"/>
</dbReference>
<dbReference type="SUPFAM" id="SSF103473">
    <property type="entry name" value="MFS general substrate transporter"/>
    <property type="match status" value="1"/>
</dbReference>
<dbReference type="OrthoDB" id="2156306at2"/>
<evidence type="ECO:0000256" key="7">
    <source>
        <dbReference type="SAM" id="Phobius"/>
    </source>
</evidence>
<dbReference type="GO" id="GO:0022857">
    <property type="term" value="F:transmembrane transporter activity"/>
    <property type="evidence" value="ECO:0007669"/>
    <property type="project" value="InterPro"/>
</dbReference>
<comment type="subcellular location">
    <subcellularLocation>
        <location evidence="1">Cell membrane</location>
        <topology evidence="1">Multi-pass membrane protein</topology>
    </subcellularLocation>
</comment>
<dbReference type="InterPro" id="IPR020846">
    <property type="entry name" value="MFS_dom"/>
</dbReference>
<feature type="transmembrane region" description="Helical" evidence="7">
    <location>
        <begin position="348"/>
        <end position="370"/>
    </location>
</feature>
<dbReference type="Pfam" id="PF07690">
    <property type="entry name" value="MFS_1"/>
    <property type="match status" value="1"/>
</dbReference>
<keyword evidence="6 7" id="KW-0472">Membrane</keyword>
<protein>
    <submittedName>
        <fullName evidence="9">Major facilitator superfamily MFS_1</fullName>
    </submittedName>
</protein>
<feature type="transmembrane region" description="Helical" evidence="7">
    <location>
        <begin position="376"/>
        <end position="399"/>
    </location>
</feature>
<feature type="domain" description="Major facilitator superfamily (MFS) profile" evidence="8">
    <location>
        <begin position="7"/>
        <end position="403"/>
    </location>
</feature>
<evidence type="ECO:0000313" key="10">
    <source>
        <dbReference type="Proteomes" id="UP000005387"/>
    </source>
</evidence>
<dbReference type="Proteomes" id="UP000005387">
    <property type="component" value="Unassembled WGS sequence"/>
</dbReference>
<dbReference type="CDD" id="cd06173">
    <property type="entry name" value="MFS_MefA_like"/>
    <property type="match status" value="1"/>
</dbReference>
<keyword evidence="3" id="KW-1003">Cell membrane</keyword>
<evidence type="ECO:0000256" key="3">
    <source>
        <dbReference type="ARBA" id="ARBA00022475"/>
    </source>
</evidence>
<dbReference type="InterPro" id="IPR022324">
    <property type="entry name" value="Bacilysin_exporter_BacE_put"/>
</dbReference>
<keyword evidence="5 7" id="KW-1133">Transmembrane helix</keyword>
<accession>E0IFJ8</accession>
<dbReference type="InterPro" id="IPR011701">
    <property type="entry name" value="MFS"/>
</dbReference>
<evidence type="ECO:0000256" key="5">
    <source>
        <dbReference type="ARBA" id="ARBA00022989"/>
    </source>
</evidence>
<dbReference type="EMBL" id="AEDD01000013">
    <property type="protein sequence ID" value="EFM08974.1"/>
    <property type="molecule type" value="Genomic_DNA"/>
</dbReference>
<evidence type="ECO:0000259" key="8">
    <source>
        <dbReference type="PROSITE" id="PS50850"/>
    </source>
</evidence>
<keyword evidence="4 7" id="KW-0812">Transmembrane</keyword>
<dbReference type="GO" id="GO:0005886">
    <property type="term" value="C:plasma membrane"/>
    <property type="evidence" value="ECO:0007669"/>
    <property type="project" value="UniProtKB-SubCell"/>
</dbReference>
<feature type="transmembrane region" description="Helical" evidence="7">
    <location>
        <begin position="311"/>
        <end position="336"/>
    </location>
</feature>
<evidence type="ECO:0000256" key="1">
    <source>
        <dbReference type="ARBA" id="ARBA00004651"/>
    </source>
</evidence>
<feature type="transmembrane region" description="Helical" evidence="7">
    <location>
        <begin position="12"/>
        <end position="33"/>
    </location>
</feature>
<dbReference type="AlphaFoldDB" id="E0IFJ8"/>
<feature type="transmembrane region" description="Helical" evidence="7">
    <location>
        <begin position="136"/>
        <end position="161"/>
    </location>
</feature>
<dbReference type="InterPro" id="IPR036259">
    <property type="entry name" value="MFS_trans_sf"/>
</dbReference>
<dbReference type="PROSITE" id="PS50850">
    <property type="entry name" value="MFS"/>
    <property type="match status" value="1"/>
</dbReference>
<evidence type="ECO:0000256" key="2">
    <source>
        <dbReference type="ARBA" id="ARBA00022448"/>
    </source>
</evidence>
<reference evidence="9 10" key="1">
    <citation type="submission" date="2010-07" db="EMBL/GenBank/DDBJ databases">
        <title>The draft genome of Paenibacillus curdlanolyticus YK9.</title>
        <authorList>
            <consortium name="US DOE Joint Genome Institute (JGI-PGF)"/>
            <person name="Lucas S."/>
            <person name="Copeland A."/>
            <person name="Lapidus A."/>
            <person name="Cheng J.-F."/>
            <person name="Bruce D."/>
            <person name="Goodwin L."/>
            <person name="Pitluck S."/>
            <person name="Land M.L."/>
            <person name="Hauser L."/>
            <person name="Chang Y.-J."/>
            <person name="Jeffries C."/>
            <person name="Anderson I.J."/>
            <person name="Johnson E."/>
            <person name="Loganathan U."/>
            <person name="Mulhopadhyay B."/>
            <person name="Kyrpides N."/>
            <person name="Woyke T.J."/>
        </authorList>
    </citation>
    <scope>NUCLEOTIDE SEQUENCE [LARGE SCALE GENOMIC DNA]</scope>
    <source>
        <strain evidence="9 10">YK9</strain>
    </source>
</reference>
<keyword evidence="2" id="KW-0813">Transport</keyword>
<dbReference type="PANTHER" id="PTHR43266">
    <property type="entry name" value="MACROLIDE-EFFLUX PROTEIN"/>
    <property type="match status" value="1"/>
</dbReference>
<name>E0IFJ8_9BACL</name>
<feature type="transmembrane region" description="Helical" evidence="7">
    <location>
        <begin position="220"/>
        <end position="240"/>
    </location>
</feature>
<dbReference type="Gene3D" id="1.20.1250.20">
    <property type="entry name" value="MFS general substrate transporter like domains"/>
    <property type="match status" value="1"/>
</dbReference>
<dbReference type="RefSeq" id="WP_006040422.1">
    <property type="nucleotide sequence ID" value="NZ_AEDD01000013.1"/>
</dbReference>
<sequence length="409" mass="44044">MNIKALAATWKYPAFLLFGIGVVNIGAWVYFIALNLIVLDLTHSALAVSALYMLRPLATLFTNVWAGSMIDRMNKRNVMTALDLLRAVLISVLPLCSSLWYIYSFVFIINMAGSVFGPASGTYITKLIPEEQRQRFNALNSLMGSGAFMIGPAIAGMLFMIGSPSLAIYMNAAALFLSGLITIGMPNIEKGAFLASSQTRITWEMLKQDWIVVIQFYRRYVFVGVICLLFSIVMIVMASAVDSLEAAFAKAVLQLSERDYGILVSISGAGVIVGASINTLIVKKVRILTMIGVGTLGVCSGYLVYAFSTTFAVAAASFFALGFFLAFVNTGFYTFYQNHVPVEIMGRVGSMNGLLEAILIMAATAAAGAAAEIVSIQAVVIVGVLIMSLFGMLLSASVMRSSKNGYFKS</sequence>
<dbReference type="eggNOG" id="COG2814">
    <property type="taxonomic scope" value="Bacteria"/>
</dbReference>
<evidence type="ECO:0000313" key="9">
    <source>
        <dbReference type="EMBL" id="EFM08974.1"/>
    </source>
</evidence>
<dbReference type="PRINTS" id="PR01988">
    <property type="entry name" value="EXPORTERBACE"/>
</dbReference>
<dbReference type="STRING" id="717606.PaecuDRAFT_4439"/>
<feature type="transmembrane region" description="Helical" evidence="7">
    <location>
        <begin position="45"/>
        <end position="66"/>
    </location>
</feature>
<evidence type="ECO:0000256" key="4">
    <source>
        <dbReference type="ARBA" id="ARBA00022692"/>
    </source>
</evidence>
<organism evidence="9 10">
    <name type="scientific">Paenibacillus curdlanolyticus YK9</name>
    <dbReference type="NCBI Taxonomy" id="717606"/>
    <lineage>
        <taxon>Bacteria</taxon>
        <taxon>Bacillati</taxon>
        <taxon>Bacillota</taxon>
        <taxon>Bacilli</taxon>
        <taxon>Bacillales</taxon>
        <taxon>Paenibacillaceae</taxon>
        <taxon>Paenibacillus</taxon>
    </lineage>
</organism>
<proteinExistence type="predicted"/>
<evidence type="ECO:0000256" key="6">
    <source>
        <dbReference type="ARBA" id="ARBA00023136"/>
    </source>
</evidence>
<keyword evidence="10" id="KW-1185">Reference proteome</keyword>
<feature type="transmembrane region" description="Helical" evidence="7">
    <location>
        <begin position="287"/>
        <end position="305"/>
    </location>
</feature>
<gene>
    <name evidence="9" type="ORF">PaecuDRAFT_4439</name>
</gene>